<organism evidence="8 9">
    <name type="scientific">Talaromyces proteolyticus</name>
    <dbReference type="NCBI Taxonomy" id="1131652"/>
    <lineage>
        <taxon>Eukaryota</taxon>
        <taxon>Fungi</taxon>
        <taxon>Dikarya</taxon>
        <taxon>Ascomycota</taxon>
        <taxon>Pezizomycotina</taxon>
        <taxon>Eurotiomycetes</taxon>
        <taxon>Eurotiomycetidae</taxon>
        <taxon>Eurotiales</taxon>
        <taxon>Trichocomaceae</taxon>
        <taxon>Talaromyces</taxon>
        <taxon>Talaromyces sect. Bacilispori</taxon>
    </lineage>
</organism>
<keyword evidence="5" id="KW-0539">Nucleus</keyword>
<protein>
    <recommendedName>
        <fullName evidence="7">Zn(2)-C6 fungal-type domain-containing protein</fullName>
    </recommendedName>
</protein>
<dbReference type="GO" id="GO:0005634">
    <property type="term" value="C:nucleus"/>
    <property type="evidence" value="ECO:0007669"/>
    <property type="project" value="UniProtKB-SubCell"/>
</dbReference>
<dbReference type="RefSeq" id="XP_046068331.1">
    <property type="nucleotide sequence ID" value="XM_046217118.1"/>
</dbReference>
<comment type="caution">
    <text evidence="8">The sequence shown here is derived from an EMBL/GenBank/DDBJ whole genome shotgun (WGS) entry which is preliminary data.</text>
</comment>
<evidence type="ECO:0000259" key="7">
    <source>
        <dbReference type="PROSITE" id="PS50048"/>
    </source>
</evidence>
<evidence type="ECO:0000256" key="1">
    <source>
        <dbReference type="ARBA" id="ARBA00004123"/>
    </source>
</evidence>
<dbReference type="PROSITE" id="PS50048">
    <property type="entry name" value="ZN2_CY6_FUNGAL_2"/>
    <property type="match status" value="1"/>
</dbReference>
<dbReference type="GeneID" id="70247405"/>
<dbReference type="InterPro" id="IPR051089">
    <property type="entry name" value="prtT"/>
</dbReference>
<dbReference type="Proteomes" id="UP001201262">
    <property type="component" value="Unassembled WGS sequence"/>
</dbReference>
<dbReference type="AlphaFoldDB" id="A0AAD4KJB9"/>
<reference evidence="8" key="1">
    <citation type="submission" date="2021-12" db="EMBL/GenBank/DDBJ databases">
        <title>Convergent genome expansion in fungi linked to evolution of root-endophyte symbiosis.</title>
        <authorList>
            <consortium name="DOE Joint Genome Institute"/>
            <person name="Ke Y.-H."/>
            <person name="Bonito G."/>
            <person name="Liao H.-L."/>
            <person name="Looney B."/>
            <person name="Rojas-Flechas A."/>
            <person name="Nash J."/>
            <person name="Hameed K."/>
            <person name="Schadt C."/>
            <person name="Martin F."/>
            <person name="Crous P.W."/>
            <person name="Miettinen O."/>
            <person name="Magnuson J.K."/>
            <person name="Labbe J."/>
            <person name="Jacobson D."/>
            <person name="Doktycz M.J."/>
            <person name="Veneault-Fourrey C."/>
            <person name="Kuo A."/>
            <person name="Mondo S."/>
            <person name="Calhoun S."/>
            <person name="Riley R."/>
            <person name="Ohm R."/>
            <person name="LaButti K."/>
            <person name="Andreopoulos B."/>
            <person name="Pangilinan J."/>
            <person name="Nolan M."/>
            <person name="Tritt A."/>
            <person name="Clum A."/>
            <person name="Lipzen A."/>
            <person name="Daum C."/>
            <person name="Barry K."/>
            <person name="Grigoriev I.V."/>
            <person name="Vilgalys R."/>
        </authorList>
    </citation>
    <scope>NUCLEOTIDE SEQUENCE</scope>
    <source>
        <strain evidence="8">PMI_201</strain>
    </source>
</reference>
<keyword evidence="2" id="KW-0805">Transcription regulation</keyword>
<comment type="subcellular location">
    <subcellularLocation>
        <location evidence="1">Nucleus</location>
    </subcellularLocation>
</comment>
<dbReference type="GO" id="GO:0008270">
    <property type="term" value="F:zinc ion binding"/>
    <property type="evidence" value="ECO:0007669"/>
    <property type="project" value="InterPro"/>
</dbReference>
<dbReference type="InterPro" id="IPR036864">
    <property type="entry name" value="Zn2-C6_fun-type_DNA-bd_sf"/>
</dbReference>
<dbReference type="SUPFAM" id="SSF57701">
    <property type="entry name" value="Zn2/Cys6 DNA-binding domain"/>
    <property type="match status" value="1"/>
</dbReference>
<dbReference type="CDD" id="cd00067">
    <property type="entry name" value="GAL4"/>
    <property type="match status" value="1"/>
</dbReference>
<name>A0AAD4KJB9_9EURO</name>
<evidence type="ECO:0000256" key="2">
    <source>
        <dbReference type="ARBA" id="ARBA00023015"/>
    </source>
</evidence>
<accession>A0AAD4KJB9</accession>
<dbReference type="SMART" id="SM00066">
    <property type="entry name" value="GAL4"/>
    <property type="match status" value="1"/>
</dbReference>
<dbReference type="EMBL" id="JAJTJA010000011">
    <property type="protein sequence ID" value="KAH8692334.1"/>
    <property type="molecule type" value="Genomic_DNA"/>
</dbReference>
<keyword evidence="9" id="KW-1185">Reference proteome</keyword>
<evidence type="ECO:0000256" key="5">
    <source>
        <dbReference type="ARBA" id="ARBA00023242"/>
    </source>
</evidence>
<dbReference type="PANTHER" id="PTHR31845:SF10">
    <property type="entry name" value="ZN(II)2CYS6 TRANSCRIPTION FACTOR (EUROFUNG)"/>
    <property type="match status" value="1"/>
</dbReference>
<feature type="compositionally biased region" description="Low complexity" evidence="6">
    <location>
        <begin position="119"/>
        <end position="139"/>
    </location>
</feature>
<dbReference type="GO" id="GO:0000981">
    <property type="term" value="F:DNA-binding transcription factor activity, RNA polymerase II-specific"/>
    <property type="evidence" value="ECO:0007669"/>
    <property type="project" value="InterPro"/>
</dbReference>
<dbReference type="GO" id="GO:0000976">
    <property type="term" value="F:transcription cis-regulatory region binding"/>
    <property type="evidence" value="ECO:0007669"/>
    <property type="project" value="TreeGrafter"/>
</dbReference>
<evidence type="ECO:0000313" key="8">
    <source>
        <dbReference type="EMBL" id="KAH8692334.1"/>
    </source>
</evidence>
<feature type="region of interest" description="Disordered" evidence="6">
    <location>
        <begin position="54"/>
        <end position="77"/>
    </location>
</feature>
<dbReference type="PROSITE" id="PS00463">
    <property type="entry name" value="ZN2_CY6_FUNGAL_1"/>
    <property type="match status" value="1"/>
</dbReference>
<evidence type="ECO:0000256" key="6">
    <source>
        <dbReference type="SAM" id="MobiDB-lite"/>
    </source>
</evidence>
<feature type="domain" description="Zn(2)-C6 fungal-type" evidence="7">
    <location>
        <begin position="16"/>
        <end position="48"/>
    </location>
</feature>
<dbReference type="CDD" id="cd12148">
    <property type="entry name" value="fungal_TF_MHR"/>
    <property type="match status" value="1"/>
</dbReference>
<keyword evidence="3" id="KW-0238">DNA-binding</keyword>
<keyword evidence="4" id="KW-0804">Transcription</keyword>
<gene>
    <name evidence="8" type="ORF">BGW36DRAFT_387416</name>
</gene>
<evidence type="ECO:0000256" key="3">
    <source>
        <dbReference type="ARBA" id="ARBA00023125"/>
    </source>
</evidence>
<proteinExistence type="predicted"/>
<evidence type="ECO:0000313" key="9">
    <source>
        <dbReference type="Proteomes" id="UP001201262"/>
    </source>
</evidence>
<dbReference type="PANTHER" id="PTHR31845">
    <property type="entry name" value="FINGER DOMAIN PROTEIN, PUTATIVE-RELATED"/>
    <property type="match status" value="1"/>
</dbReference>
<evidence type="ECO:0000256" key="4">
    <source>
        <dbReference type="ARBA" id="ARBA00023163"/>
    </source>
</evidence>
<dbReference type="InterPro" id="IPR001138">
    <property type="entry name" value="Zn2Cys6_DnaBD"/>
</dbReference>
<feature type="region of interest" description="Disordered" evidence="6">
    <location>
        <begin position="113"/>
        <end position="139"/>
    </location>
</feature>
<sequence length="628" mass="70042">MNQETRSRNSKRNSTACEHCRAARVRCQASEQPGVCERCLALKRECISRTRPRPHRWGRIRGTGDSGPSPQSPGHLRTFSINYTVPVKADLNDNFETLLEMHDQALDTALMEEDPVDNSQSASQSVSLPSPSSSSNQSHPISDIWRQPLFDMASAESLLDTFKSMVNYLPFVVFPDDSPLSYLAATKPFILLSILTVASGSRMVQKHALYDDEFRKALGLKYVSGGEKSLELLQGLLIYCAWYPSHLRPKNGQLVHCLRIAADLIHDLHLDEDFLTMPDPLGREVTDDELDKIRAYLAYLYLVSTYVVVWRGEKDLPTKFPPWASNAIDILQHNAQVDSDNTLVALVRLSSLFSDASKATNESDVLTVQNSRLILIGLEQQYQELQHSMNHHLIVGFEATRMQAIFVDVFLACGSLLVFPVAKTNLSAKITCFPPPLSKIYSATKKIKAFLDYVGELNDSSVLSFTINDWTRLIVVLTLSFRLSFPLSLYPEFDSACARSEIQLDQFLSKMSRGADDATASNDLLSASRAMLGLAKSKYERRLASLGGPPSVAPTSRFFGCPVMDGSLRTSVEQWEPNFTNLSGWTDAGEPKDLPLFHDVWATMNMGWGNASDIPWDTVESLFTPLQL</sequence>
<dbReference type="Gene3D" id="4.10.240.10">
    <property type="entry name" value="Zn(2)-C6 fungal-type DNA-binding domain"/>
    <property type="match status" value="1"/>
</dbReference>